<dbReference type="SUPFAM" id="SSF53474">
    <property type="entry name" value="alpha/beta-Hydrolases"/>
    <property type="match status" value="1"/>
</dbReference>
<organism evidence="4 5">
    <name type="scientific">Rubinisphaera italica</name>
    <dbReference type="NCBI Taxonomy" id="2527969"/>
    <lineage>
        <taxon>Bacteria</taxon>
        <taxon>Pseudomonadati</taxon>
        <taxon>Planctomycetota</taxon>
        <taxon>Planctomycetia</taxon>
        <taxon>Planctomycetales</taxon>
        <taxon>Planctomycetaceae</taxon>
        <taxon>Rubinisphaera</taxon>
    </lineage>
</organism>
<dbReference type="InterPro" id="IPR013830">
    <property type="entry name" value="SGNH_hydro"/>
</dbReference>
<evidence type="ECO:0000313" key="4">
    <source>
        <dbReference type="EMBL" id="TWT61046.1"/>
    </source>
</evidence>
<dbReference type="PANTHER" id="PTHR30383:SF5">
    <property type="entry name" value="SGNH HYDROLASE-TYPE ESTERASE DOMAIN-CONTAINING PROTEIN"/>
    <property type="match status" value="1"/>
</dbReference>
<dbReference type="InterPro" id="IPR036514">
    <property type="entry name" value="SGNH_hydro_sf"/>
</dbReference>
<evidence type="ECO:0000313" key="5">
    <source>
        <dbReference type="Proteomes" id="UP000316095"/>
    </source>
</evidence>
<name>A0A5C5XD74_9PLAN</name>
<dbReference type="CDD" id="cd01834">
    <property type="entry name" value="SGNH_hydrolase_like_2"/>
    <property type="match status" value="1"/>
</dbReference>
<evidence type="ECO:0000259" key="3">
    <source>
        <dbReference type="Pfam" id="PF13472"/>
    </source>
</evidence>
<comment type="caution">
    <text evidence="4">The sequence shown here is derived from an EMBL/GenBank/DDBJ whole genome shotgun (WGS) entry which is preliminary data.</text>
</comment>
<keyword evidence="2" id="KW-0732">Signal</keyword>
<dbReference type="Proteomes" id="UP000316095">
    <property type="component" value="Unassembled WGS sequence"/>
</dbReference>
<dbReference type="InterPro" id="IPR036116">
    <property type="entry name" value="FN3_sf"/>
</dbReference>
<dbReference type="Pfam" id="PF13472">
    <property type="entry name" value="Lipase_GDSL_2"/>
    <property type="match status" value="1"/>
</dbReference>
<accession>A0A5C5XD74</accession>
<dbReference type="Gene3D" id="3.40.50.1820">
    <property type="entry name" value="alpha/beta hydrolase"/>
    <property type="match status" value="1"/>
</dbReference>
<dbReference type="PANTHER" id="PTHR30383">
    <property type="entry name" value="THIOESTERASE 1/PROTEASE 1/LYSOPHOSPHOLIPASE L1"/>
    <property type="match status" value="1"/>
</dbReference>
<dbReference type="SUPFAM" id="SSF49265">
    <property type="entry name" value="Fibronectin type III"/>
    <property type="match status" value="1"/>
</dbReference>
<dbReference type="InterPro" id="IPR051532">
    <property type="entry name" value="Ester_Hydrolysis_Enzymes"/>
</dbReference>
<sequence length="714" mass="79319" precursor="true">MNAIRFASCLFLLTCSIPVQAAEDVAFPLKAKKILFLGDSITNAGDYIVHVEAQLRAQGLDPMPEIINLGLSSETCCGLSEPDHPFPRPNVQERLERALEIIKPDVVVACYGMNDGIYYPFSEERFQQYQAGVQELIEKVHRAGAKVVVMTPPPFDSLPVKEKTRPAGADEYAYYAPFVNYDDVLTRYGKWIMQGLKEADQVIDLHTPLTAYIKQQRKSDPDFTMAPDGVHCNAIGHEMIANTILTAWGVQSREPLPKELIDLVRQKNRVLHDAYLSHVGHKRPGGKPGLPVDQAEAKAKELNVEIDSLVSKLRNPETTQQRSNNGTRYQIHYPASLSEDALKLYVDYYLWIPEEAKPIRGVIVHQHGCGVGASEGGRTAADDLHWQALAKKWNCALMGSSYEPREGVNCRSWCDPRNGSGQQFVKALTDFSVGTGHGEIATAPWCLWGHSGGGFWASLMQTKYPERIVAIWFRSGTAFGYWTKGDIETPELLTGIYRVPMMGNPGAKEKDHKRFKSAWYGLKAMQAAYQEAGADFFEFAPDPNSSHDCGGSRYLSIPFFNFWLEHRLPEVAGDELRPAKLALADWQGEMQSKMEEYRKTAAVSDSTPPPAPANVQLKSNDNQTVTLSWTAEADLESGIKGFVITRDGEVVATLPEKSTARFSRPLFQGQSYHDTPEAPVPAMTWTDDKGGQKSKYAVQTVNSVDLRSELTAAK</sequence>
<dbReference type="InterPro" id="IPR029058">
    <property type="entry name" value="AB_hydrolase_fold"/>
</dbReference>
<dbReference type="EMBL" id="SJPG01000001">
    <property type="protein sequence ID" value="TWT61046.1"/>
    <property type="molecule type" value="Genomic_DNA"/>
</dbReference>
<dbReference type="RefSeq" id="WP_146503083.1">
    <property type="nucleotide sequence ID" value="NZ_SJPG01000001.1"/>
</dbReference>
<evidence type="ECO:0000256" key="1">
    <source>
        <dbReference type="SAM" id="MobiDB-lite"/>
    </source>
</evidence>
<dbReference type="OrthoDB" id="236468at2"/>
<protein>
    <submittedName>
        <fullName evidence="4">GDSL-like Lipase/Acylhydrolase</fullName>
    </submittedName>
</protein>
<feature type="domain" description="SGNH hydrolase-type esterase" evidence="3">
    <location>
        <begin position="36"/>
        <end position="238"/>
    </location>
</feature>
<dbReference type="Gene3D" id="2.60.40.10">
    <property type="entry name" value="Immunoglobulins"/>
    <property type="match status" value="1"/>
</dbReference>
<feature type="signal peptide" evidence="2">
    <location>
        <begin position="1"/>
        <end position="21"/>
    </location>
</feature>
<dbReference type="AlphaFoldDB" id="A0A5C5XD74"/>
<dbReference type="SUPFAM" id="SSF52266">
    <property type="entry name" value="SGNH hydrolase"/>
    <property type="match status" value="1"/>
</dbReference>
<reference evidence="4 5" key="1">
    <citation type="submission" date="2019-02" db="EMBL/GenBank/DDBJ databases">
        <title>Deep-cultivation of Planctomycetes and their phenomic and genomic characterization uncovers novel biology.</title>
        <authorList>
            <person name="Wiegand S."/>
            <person name="Jogler M."/>
            <person name="Boedeker C."/>
            <person name="Pinto D."/>
            <person name="Vollmers J."/>
            <person name="Rivas-Marin E."/>
            <person name="Kohn T."/>
            <person name="Peeters S.H."/>
            <person name="Heuer A."/>
            <person name="Rast P."/>
            <person name="Oberbeckmann S."/>
            <person name="Bunk B."/>
            <person name="Jeske O."/>
            <person name="Meyerdierks A."/>
            <person name="Storesund J.E."/>
            <person name="Kallscheuer N."/>
            <person name="Luecker S."/>
            <person name="Lage O.M."/>
            <person name="Pohl T."/>
            <person name="Merkel B.J."/>
            <person name="Hornburger P."/>
            <person name="Mueller R.-W."/>
            <person name="Bruemmer F."/>
            <person name="Labrenz M."/>
            <person name="Spormann A.M."/>
            <person name="Op Den Camp H."/>
            <person name="Overmann J."/>
            <person name="Amann R."/>
            <person name="Jetten M.S.M."/>
            <person name="Mascher T."/>
            <person name="Medema M.H."/>
            <person name="Devos D.P."/>
            <person name="Kaster A.-K."/>
            <person name="Ovreas L."/>
            <person name="Rohde M."/>
            <person name="Galperin M.Y."/>
            <person name="Jogler C."/>
        </authorList>
    </citation>
    <scope>NUCLEOTIDE SEQUENCE [LARGE SCALE GENOMIC DNA]</scope>
    <source>
        <strain evidence="4 5">Pan54</strain>
    </source>
</reference>
<dbReference type="CDD" id="cd00063">
    <property type="entry name" value="FN3"/>
    <property type="match status" value="1"/>
</dbReference>
<feature type="region of interest" description="Disordered" evidence="1">
    <location>
        <begin position="669"/>
        <end position="692"/>
    </location>
</feature>
<dbReference type="InterPro" id="IPR003961">
    <property type="entry name" value="FN3_dom"/>
</dbReference>
<dbReference type="GO" id="GO:0004622">
    <property type="term" value="F:phosphatidylcholine lysophospholipase activity"/>
    <property type="evidence" value="ECO:0007669"/>
    <property type="project" value="TreeGrafter"/>
</dbReference>
<feature type="chain" id="PRO_5022965975" evidence="2">
    <location>
        <begin position="22"/>
        <end position="714"/>
    </location>
</feature>
<keyword evidence="4" id="KW-0378">Hydrolase</keyword>
<evidence type="ECO:0000256" key="2">
    <source>
        <dbReference type="SAM" id="SignalP"/>
    </source>
</evidence>
<dbReference type="Gene3D" id="3.40.50.1110">
    <property type="entry name" value="SGNH hydrolase"/>
    <property type="match status" value="1"/>
</dbReference>
<keyword evidence="5" id="KW-1185">Reference proteome</keyword>
<dbReference type="InterPro" id="IPR013783">
    <property type="entry name" value="Ig-like_fold"/>
</dbReference>
<gene>
    <name evidence="4" type="ORF">Pan54_17800</name>
</gene>
<proteinExistence type="predicted"/>